<name>A0A6S8J247_9STRA</name>
<evidence type="ECO:0000313" key="2">
    <source>
        <dbReference type="EMBL" id="CAE0403796.1"/>
    </source>
</evidence>
<reference evidence="2" key="1">
    <citation type="submission" date="2021-01" db="EMBL/GenBank/DDBJ databases">
        <authorList>
            <person name="Corre E."/>
            <person name="Pelletier E."/>
            <person name="Niang G."/>
            <person name="Scheremetjew M."/>
            <person name="Finn R."/>
            <person name="Kale V."/>
            <person name="Holt S."/>
            <person name="Cochrane G."/>
            <person name="Meng A."/>
            <person name="Brown T."/>
            <person name="Cohen L."/>
        </authorList>
    </citation>
    <scope>NUCLEOTIDE SEQUENCE</scope>
    <source>
        <strain evidence="2">CCMP127</strain>
    </source>
</reference>
<accession>A0A6S8J247</accession>
<dbReference type="EMBL" id="HBIM01002268">
    <property type="protein sequence ID" value="CAE0403796.1"/>
    <property type="molecule type" value="Transcribed_RNA"/>
</dbReference>
<proteinExistence type="predicted"/>
<gene>
    <name evidence="1" type="ORF">ACOF00016_LOCUS1984</name>
    <name evidence="2" type="ORF">ACOF00016_LOCUS1985</name>
</gene>
<dbReference type="AlphaFoldDB" id="A0A6S8J247"/>
<organism evidence="2">
    <name type="scientific">Amphora coffeiformis</name>
    <dbReference type="NCBI Taxonomy" id="265554"/>
    <lineage>
        <taxon>Eukaryota</taxon>
        <taxon>Sar</taxon>
        <taxon>Stramenopiles</taxon>
        <taxon>Ochrophyta</taxon>
        <taxon>Bacillariophyta</taxon>
        <taxon>Bacillariophyceae</taxon>
        <taxon>Bacillariophycidae</taxon>
        <taxon>Thalassiophysales</taxon>
        <taxon>Catenulaceae</taxon>
        <taxon>Amphora</taxon>
    </lineage>
</organism>
<dbReference type="EMBL" id="HBIM01002267">
    <property type="protein sequence ID" value="CAE0403795.1"/>
    <property type="molecule type" value="Transcribed_RNA"/>
</dbReference>
<protein>
    <submittedName>
        <fullName evidence="2">Uncharacterized protein</fullName>
    </submittedName>
</protein>
<sequence>MILGDHPGCRSGVPVTLEWDYREYERLSVDDYEIHHALRRPLIQMYMTPLQRQEMLKDIGYSAGDMAKAKRQVNKAGNQWFWTKEITQSPLMSNLDGGLRSLRRQVKRAFGTKLM</sequence>
<evidence type="ECO:0000313" key="1">
    <source>
        <dbReference type="EMBL" id="CAE0403795.1"/>
    </source>
</evidence>